<gene>
    <name evidence="2" type="ORF">U0035_16530</name>
</gene>
<organism evidence="2 3">
    <name type="scientific">Niabella yanshanensis</name>
    <dbReference type="NCBI Taxonomy" id="577386"/>
    <lineage>
        <taxon>Bacteria</taxon>
        <taxon>Pseudomonadati</taxon>
        <taxon>Bacteroidota</taxon>
        <taxon>Chitinophagia</taxon>
        <taxon>Chitinophagales</taxon>
        <taxon>Chitinophagaceae</taxon>
        <taxon>Niabella</taxon>
    </lineage>
</organism>
<keyword evidence="1" id="KW-0472">Membrane</keyword>
<name>A0ABZ0W6X0_9BACT</name>
<feature type="transmembrane region" description="Helical" evidence="1">
    <location>
        <begin position="35"/>
        <end position="58"/>
    </location>
</feature>
<feature type="transmembrane region" description="Helical" evidence="1">
    <location>
        <begin position="133"/>
        <end position="151"/>
    </location>
</feature>
<sequence length="197" mass="22536">MQKSFAGLLASAGWFAVIAQYILMLHNNVNTVEEATIRFFSYFTILTNIAVAIYFTTLLFDGRITRVKGLLSAITVYIVIVGLVYQVALRHIWDPQGLQKWVDELLHSVIPLGALVYWSLFEKKGIRYTQIFAWSIYPLAYLLFTLIRGNSSGFYPYPFLNVKEIGMQQTLMNALIILALFMAISFIFVFINRKIGK</sequence>
<feature type="transmembrane region" description="Helical" evidence="1">
    <location>
        <begin position="70"/>
        <end position="93"/>
    </location>
</feature>
<dbReference type="Proteomes" id="UP001325680">
    <property type="component" value="Chromosome"/>
</dbReference>
<evidence type="ECO:0000313" key="3">
    <source>
        <dbReference type="Proteomes" id="UP001325680"/>
    </source>
</evidence>
<keyword evidence="1" id="KW-0812">Transmembrane</keyword>
<feature type="transmembrane region" description="Helical" evidence="1">
    <location>
        <begin position="171"/>
        <end position="191"/>
    </location>
</feature>
<dbReference type="EMBL" id="CP139960">
    <property type="protein sequence ID" value="WQD37277.1"/>
    <property type="molecule type" value="Genomic_DNA"/>
</dbReference>
<reference evidence="2 3" key="1">
    <citation type="submission" date="2023-12" db="EMBL/GenBank/DDBJ databases">
        <title>Genome sequencing and assembly of bacterial species from a model synthetic community.</title>
        <authorList>
            <person name="Hogle S.L."/>
        </authorList>
    </citation>
    <scope>NUCLEOTIDE SEQUENCE [LARGE SCALE GENOMIC DNA]</scope>
    <source>
        <strain evidence="2 3">HAMBI_3031</strain>
    </source>
</reference>
<keyword evidence="1" id="KW-1133">Transmembrane helix</keyword>
<keyword evidence="3" id="KW-1185">Reference proteome</keyword>
<feature type="transmembrane region" description="Helical" evidence="1">
    <location>
        <begin position="105"/>
        <end position="121"/>
    </location>
</feature>
<dbReference type="NCBIfam" id="NF038065">
    <property type="entry name" value="Pr6Pr"/>
    <property type="match status" value="1"/>
</dbReference>
<protein>
    <submittedName>
        <fullName evidence="2">Pr6Pr family membrane protein</fullName>
    </submittedName>
</protein>
<dbReference type="InterPro" id="IPR049713">
    <property type="entry name" value="Pr6Pr-like"/>
</dbReference>
<evidence type="ECO:0000256" key="1">
    <source>
        <dbReference type="SAM" id="Phobius"/>
    </source>
</evidence>
<evidence type="ECO:0000313" key="2">
    <source>
        <dbReference type="EMBL" id="WQD37277.1"/>
    </source>
</evidence>
<dbReference type="RefSeq" id="WP_114792305.1">
    <property type="nucleotide sequence ID" value="NZ_CP139960.1"/>
</dbReference>
<proteinExistence type="predicted"/>
<accession>A0ABZ0W6X0</accession>